<keyword evidence="2" id="KW-0472">Membrane</keyword>
<feature type="transmembrane region" description="Helical" evidence="2">
    <location>
        <begin position="47"/>
        <end position="65"/>
    </location>
</feature>
<feature type="region of interest" description="Disordered" evidence="1">
    <location>
        <begin position="105"/>
        <end position="158"/>
    </location>
</feature>
<feature type="non-terminal residue" evidence="3">
    <location>
        <position position="1"/>
    </location>
</feature>
<dbReference type="AlphaFoldDB" id="A0A4S8MP12"/>
<name>A0A4S8MP12_DENBC</name>
<proteinExistence type="predicted"/>
<evidence type="ECO:0000313" key="3">
    <source>
        <dbReference type="EMBL" id="THV04728.1"/>
    </source>
</evidence>
<feature type="compositionally biased region" description="Low complexity" evidence="1">
    <location>
        <begin position="114"/>
        <end position="124"/>
    </location>
</feature>
<feature type="transmembrane region" description="Helical" evidence="2">
    <location>
        <begin position="77"/>
        <end position="98"/>
    </location>
</feature>
<evidence type="ECO:0000256" key="1">
    <source>
        <dbReference type="SAM" id="MobiDB-lite"/>
    </source>
</evidence>
<dbReference type="EMBL" id="ML179053">
    <property type="protein sequence ID" value="THV04728.1"/>
    <property type="molecule type" value="Genomic_DNA"/>
</dbReference>
<evidence type="ECO:0000256" key="2">
    <source>
        <dbReference type="SAM" id="Phobius"/>
    </source>
</evidence>
<evidence type="ECO:0000313" key="4">
    <source>
        <dbReference type="Proteomes" id="UP000297245"/>
    </source>
</evidence>
<sequence length="158" mass="16586">YLPPPVLSILSDDATEATKRAALVTTALTWLFNNIPVTLLPPPLQPILLLMQKIVPLVGYIGTFISWSMSQIKSYDVGYGVVLSATWLLPIALIPGTWQQYDFPEVTPGPPSTGTPIPGTTPGNSIPPTPTPSAPVPTIPTTPAAPKTPAPITVPTSG</sequence>
<keyword evidence="4" id="KW-1185">Reference proteome</keyword>
<organism evidence="3 4">
    <name type="scientific">Dendrothele bispora (strain CBS 962.96)</name>
    <dbReference type="NCBI Taxonomy" id="1314807"/>
    <lineage>
        <taxon>Eukaryota</taxon>
        <taxon>Fungi</taxon>
        <taxon>Dikarya</taxon>
        <taxon>Basidiomycota</taxon>
        <taxon>Agaricomycotina</taxon>
        <taxon>Agaricomycetes</taxon>
        <taxon>Agaricomycetidae</taxon>
        <taxon>Agaricales</taxon>
        <taxon>Agaricales incertae sedis</taxon>
        <taxon>Dendrothele</taxon>
    </lineage>
</organism>
<reference evidence="3 4" key="1">
    <citation type="journal article" date="2019" name="Nat. Ecol. Evol.">
        <title>Megaphylogeny resolves global patterns of mushroom evolution.</title>
        <authorList>
            <person name="Varga T."/>
            <person name="Krizsan K."/>
            <person name="Foldi C."/>
            <person name="Dima B."/>
            <person name="Sanchez-Garcia M."/>
            <person name="Sanchez-Ramirez S."/>
            <person name="Szollosi G.J."/>
            <person name="Szarkandi J.G."/>
            <person name="Papp V."/>
            <person name="Albert L."/>
            <person name="Andreopoulos W."/>
            <person name="Angelini C."/>
            <person name="Antonin V."/>
            <person name="Barry K.W."/>
            <person name="Bougher N.L."/>
            <person name="Buchanan P."/>
            <person name="Buyck B."/>
            <person name="Bense V."/>
            <person name="Catcheside P."/>
            <person name="Chovatia M."/>
            <person name="Cooper J."/>
            <person name="Damon W."/>
            <person name="Desjardin D."/>
            <person name="Finy P."/>
            <person name="Geml J."/>
            <person name="Haridas S."/>
            <person name="Hughes K."/>
            <person name="Justo A."/>
            <person name="Karasinski D."/>
            <person name="Kautmanova I."/>
            <person name="Kiss B."/>
            <person name="Kocsube S."/>
            <person name="Kotiranta H."/>
            <person name="LaButti K.M."/>
            <person name="Lechner B.E."/>
            <person name="Liimatainen K."/>
            <person name="Lipzen A."/>
            <person name="Lukacs Z."/>
            <person name="Mihaltcheva S."/>
            <person name="Morgado L.N."/>
            <person name="Niskanen T."/>
            <person name="Noordeloos M.E."/>
            <person name="Ohm R.A."/>
            <person name="Ortiz-Santana B."/>
            <person name="Ovrebo C."/>
            <person name="Racz N."/>
            <person name="Riley R."/>
            <person name="Savchenko A."/>
            <person name="Shiryaev A."/>
            <person name="Soop K."/>
            <person name="Spirin V."/>
            <person name="Szebenyi C."/>
            <person name="Tomsovsky M."/>
            <person name="Tulloss R.E."/>
            <person name="Uehling J."/>
            <person name="Grigoriev I.V."/>
            <person name="Vagvolgyi C."/>
            <person name="Papp T."/>
            <person name="Martin F.M."/>
            <person name="Miettinen O."/>
            <person name="Hibbett D.S."/>
            <person name="Nagy L.G."/>
        </authorList>
    </citation>
    <scope>NUCLEOTIDE SEQUENCE [LARGE SCALE GENOMIC DNA]</scope>
    <source>
        <strain evidence="3 4">CBS 962.96</strain>
    </source>
</reference>
<feature type="compositionally biased region" description="Pro residues" evidence="1">
    <location>
        <begin position="125"/>
        <end position="140"/>
    </location>
</feature>
<gene>
    <name evidence="3" type="ORF">K435DRAFT_574992</name>
</gene>
<feature type="non-terminal residue" evidence="3">
    <location>
        <position position="158"/>
    </location>
</feature>
<keyword evidence="2" id="KW-1133">Transmembrane helix</keyword>
<dbReference type="Proteomes" id="UP000297245">
    <property type="component" value="Unassembled WGS sequence"/>
</dbReference>
<accession>A0A4S8MP12</accession>
<protein>
    <submittedName>
        <fullName evidence="3">Uncharacterized protein</fullName>
    </submittedName>
</protein>
<dbReference type="OrthoDB" id="3247214at2759"/>
<keyword evidence="2" id="KW-0812">Transmembrane</keyword>
<feature type="compositionally biased region" description="Low complexity" evidence="1">
    <location>
        <begin position="141"/>
        <end position="158"/>
    </location>
</feature>